<comment type="caution">
    <text evidence="3">The sequence shown here is derived from an EMBL/GenBank/DDBJ whole genome shotgun (WGS) entry which is preliminary data.</text>
</comment>
<accession>A0ABQ3Y0Q7</accession>
<proteinExistence type="predicted"/>
<reference evidence="3 4" key="1">
    <citation type="submission" date="2021-01" db="EMBL/GenBank/DDBJ databases">
        <title>Whole genome shotgun sequence of Actinoplanes deccanensis NBRC 13994.</title>
        <authorList>
            <person name="Komaki H."/>
            <person name="Tamura T."/>
        </authorList>
    </citation>
    <scope>NUCLEOTIDE SEQUENCE [LARGE SCALE GENOMIC DNA]</scope>
    <source>
        <strain evidence="3 4">NBRC 13994</strain>
    </source>
</reference>
<dbReference type="PANTHER" id="PTHR30469:SF38">
    <property type="entry name" value="HLYD FAMILY SECRETION PROTEIN"/>
    <property type="match status" value="1"/>
</dbReference>
<keyword evidence="4" id="KW-1185">Reference proteome</keyword>
<dbReference type="EMBL" id="BOMI01000037">
    <property type="protein sequence ID" value="GID73591.1"/>
    <property type="molecule type" value="Genomic_DNA"/>
</dbReference>
<dbReference type="InterPro" id="IPR036365">
    <property type="entry name" value="PGBD-like_sf"/>
</dbReference>
<dbReference type="Pfam" id="PF01471">
    <property type="entry name" value="PG_binding_1"/>
    <property type="match status" value="1"/>
</dbReference>
<feature type="domain" description="Peptidoglycan binding-like" evidence="2">
    <location>
        <begin position="121"/>
        <end position="172"/>
    </location>
</feature>
<name>A0ABQ3Y0Q7_9ACTN</name>
<organism evidence="3 4">
    <name type="scientific">Paractinoplanes deccanensis</name>
    <dbReference type="NCBI Taxonomy" id="113561"/>
    <lineage>
        <taxon>Bacteria</taxon>
        <taxon>Bacillati</taxon>
        <taxon>Actinomycetota</taxon>
        <taxon>Actinomycetes</taxon>
        <taxon>Micromonosporales</taxon>
        <taxon>Micromonosporaceae</taxon>
        <taxon>Paractinoplanes</taxon>
    </lineage>
</organism>
<feature type="signal peptide" evidence="1">
    <location>
        <begin position="1"/>
        <end position="20"/>
    </location>
</feature>
<dbReference type="RefSeq" id="WP_203761512.1">
    <property type="nucleotide sequence ID" value="NZ_BAAABO010000027.1"/>
</dbReference>
<evidence type="ECO:0000313" key="3">
    <source>
        <dbReference type="EMBL" id="GID73591.1"/>
    </source>
</evidence>
<evidence type="ECO:0000256" key="1">
    <source>
        <dbReference type="SAM" id="SignalP"/>
    </source>
</evidence>
<sequence>MSRRSTGVVAGVLTAGAVAAAVTIFNLPRAESTDGTAAEKQLETAEVTKKTLVDSESHDGTLGHGDTSTISARGSGTVTALAALDTTVTRGKPLLRLDDEPVILLYGTLPAYRTLKPGVEGADVLQFEKNLWALGYRGFTVDDEYTSATADAVEQWQEDLGRDETGTVGADQIEYAPGAVRVDSHDVERGAVVQPGTAVLKTTGTTMVATVSLDVDSQRLARKGATVDVTLPDGSETTGKITGVETVVEPGQGDQEDTTMIEVTVSFAKVPKGIDEAAVTVGFTSSQRENVLTVPVAALLALAEGGYGVEIAENGGTRLVAVKTGLFADGQVEVSGGGLRPGTKVVVPS</sequence>
<dbReference type="Gene3D" id="2.40.420.20">
    <property type="match status" value="1"/>
</dbReference>
<dbReference type="InterPro" id="IPR036366">
    <property type="entry name" value="PGBDSf"/>
</dbReference>
<dbReference type="InterPro" id="IPR002477">
    <property type="entry name" value="Peptidoglycan-bd-like"/>
</dbReference>
<keyword evidence="1" id="KW-0732">Signal</keyword>
<dbReference type="Proteomes" id="UP000609879">
    <property type="component" value="Unassembled WGS sequence"/>
</dbReference>
<dbReference type="Gene3D" id="1.10.101.10">
    <property type="entry name" value="PGBD-like superfamily/PGBD"/>
    <property type="match status" value="1"/>
</dbReference>
<protein>
    <submittedName>
        <fullName evidence="3">Peptidoglycan-binding protein</fullName>
    </submittedName>
</protein>
<evidence type="ECO:0000259" key="2">
    <source>
        <dbReference type="Pfam" id="PF01471"/>
    </source>
</evidence>
<dbReference type="PANTHER" id="PTHR30469">
    <property type="entry name" value="MULTIDRUG RESISTANCE PROTEIN MDTA"/>
    <property type="match status" value="1"/>
</dbReference>
<dbReference type="SUPFAM" id="SSF47090">
    <property type="entry name" value="PGBD-like"/>
    <property type="match status" value="1"/>
</dbReference>
<evidence type="ECO:0000313" key="4">
    <source>
        <dbReference type="Proteomes" id="UP000609879"/>
    </source>
</evidence>
<gene>
    <name evidence="3" type="ORF">Ade02nite_22320</name>
</gene>
<feature type="chain" id="PRO_5046062853" evidence="1">
    <location>
        <begin position="21"/>
        <end position="349"/>
    </location>
</feature>